<evidence type="ECO:0000313" key="1">
    <source>
        <dbReference type="EMBL" id="MBX43291.1"/>
    </source>
</evidence>
<proteinExistence type="predicted"/>
<name>A0A2P2NLB9_RHIMU</name>
<dbReference type="AlphaFoldDB" id="A0A2P2NLB9"/>
<dbReference type="EMBL" id="GGEC01062807">
    <property type="protein sequence ID" value="MBX43291.1"/>
    <property type="molecule type" value="Transcribed_RNA"/>
</dbReference>
<organism evidence="1">
    <name type="scientific">Rhizophora mucronata</name>
    <name type="common">Asiatic mangrove</name>
    <dbReference type="NCBI Taxonomy" id="61149"/>
    <lineage>
        <taxon>Eukaryota</taxon>
        <taxon>Viridiplantae</taxon>
        <taxon>Streptophyta</taxon>
        <taxon>Embryophyta</taxon>
        <taxon>Tracheophyta</taxon>
        <taxon>Spermatophyta</taxon>
        <taxon>Magnoliopsida</taxon>
        <taxon>eudicotyledons</taxon>
        <taxon>Gunneridae</taxon>
        <taxon>Pentapetalae</taxon>
        <taxon>rosids</taxon>
        <taxon>fabids</taxon>
        <taxon>Malpighiales</taxon>
        <taxon>Rhizophoraceae</taxon>
        <taxon>Rhizophora</taxon>
    </lineage>
</organism>
<protein>
    <submittedName>
        <fullName evidence="1">Uncharacterized protein</fullName>
    </submittedName>
</protein>
<accession>A0A2P2NLB9</accession>
<reference evidence="1" key="1">
    <citation type="submission" date="2018-02" db="EMBL/GenBank/DDBJ databases">
        <title>Rhizophora mucronata_Transcriptome.</title>
        <authorList>
            <person name="Meera S.P."/>
            <person name="Sreeshan A."/>
            <person name="Augustine A."/>
        </authorList>
    </citation>
    <scope>NUCLEOTIDE SEQUENCE</scope>
    <source>
        <tissue evidence="1">Leaf</tissue>
    </source>
</reference>
<sequence>MVHKQEMNLASATLKLRLDNSLLVFQLYCQLHKYHTLLPKF</sequence>